<dbReference type="EMBL" id="CP000932">
    <property type="protein sequence ID" value="ACM64636.2"/>
    <property type="molecule type" value="Genomic_DNA"/>
</dbReference>
<evidence type="ECO:0000313" key="2">
    <source>
        <dbReference type="EMBL" id="ACM64636.2"/>
    </source>
</evidence>
<dbReference type="Gene3D" id="3.40.630.30">
    <property type="match status" value="1"/>
</dbReference>
<dbReference type="EC" id="2.3.1.202" evidence="2"/>
<feature type="domain" description="N-acetyltransferase" evidence="1">
    <location>
        <begin position="3"/>
        <end position="153"/>
    </location>
</feature>
<dbReference type="NCBIfam" id="TIGR03585">
    <property type="entry name" value="PseH"/>
    <property type="match status" value="1"/>
</dbReference>
<dbReference type="InterPro" id="IPR020036">
    <property type="entry name" value="PseH"/>
</dbReference>
<gene>
    <name evidence="2" type="primary">pseH</name>
    <name evidence="2" type="ordered locus">Cla_1321</name>
</gene>
<keyword evidence="3" id="KW-1185">Reference proteome</keyword>
<dbReference type="GO" id="GO:0016747">
    <property type="term" value="F:acyltransferase activity, transferring groups other than amino-acyl groups"/>
    <property type="evidence" value="ECO:0007669"/>
    <property type="project" value="InterPro"/>
</dbReference>
<dbReference type="InterPro" id="IPR000182">
    <property type="entry name" value="GNAT_dom"/>
</dbReference>
<evidence type="ECO:0000313" key="3">
    <source>
        <dbReference type="Proteomes" id="UP000007727"/>
    </source>
</evidence>
<organism evidence="2 3">
    <name type="scientific">Campylobacter lari (strain RM2100 / D67 / ATCC BAA-1060)</name>
    <dbReference type="NCBI Taxonomy" id="306263"/>
    <lineage>
        <taxon>Bacteria</taxon>
        <taxon>Pseudomonadati</taxon>
        <taxon>Campylobacterota</taxon>
        <taxon>Epsilonproteobacteria</taxon>
        <taxon>Campylobacterales</taxon>
        <taxon>Campylobacteraceae</taxon>
        <taxon>Campylobacter</taxon>
    </lineage>
</organism>
<keyword evidence="2" id="KW-0808">Transferase</keyword>
<name>B9KDJ8_CAMLR</name>
<dbReference type="AlphaFoldDB" id="B9KDJ8"/>
<dbReference type="KEGG" id="cla:CLA_1321"/>
<dbReference type="PATRIC" id="fig|306263.5.peg.1307"/>
<evidence type="ECO:0000259" key="1">
    <source>
        <dbReference type="PROSITE" id="PS51186"/>
    </source>
</evidence>
<keyword evidence="2" id="KW-0012">Acyltransferase</keyword>
<dbReference type="HOGENOM" id="CLU_023406_0_0_7"/>
<reference evidence="2 3" key="1">
    <citation type="journal article" date="2008" name="Foodborne Pathog. Dis.">
        <title>The complete genome sequence and analysis of the human pathogen Campylobacter lari.</title>
        <authorList>
            <person name="Miller W.G."/>
            <person name="Wang G."/>
            <person name="Binnewies T.T."/>
            <person name="Parker C.T."/>
        </authorList>
    </citation>
    <scope>NUCLEOTIDE SEQUENCE [LARGE SCALE GENOMIC DNA]</scope>
    <source>
        <strain evidence="3">RM2100 / D67 / ATCC BAA-1060</strain>
    </source>
</reference>
<proteinExistence type="predicted"/>
<dbReference type="SUPFAM" id="SSF55729">
    <property type="entry name" value="Acyl-CoA N-acyltransferases (Nat)"/>
    <property type="match status" value="1"/>
</dbReference>
<sequence length="163" mass="19242">MLKNFIDLNEFEKEFVLKYRNDKNINKFMKNKNITHEEHLNFIQNLKNDCTKRYFLVYKSDQAIGVIDFINITINSCEFGLYGIKKGVGNSLMEEIKNYAFNVLKIQNLNACVFKENIKALNLYLKHGFNIINENDEFYFVNLNNYYWGGVATNNSIFYKVAI</sequence>
<dbReference type="STRING" id="306263.Cla_1322"/>
<dbReference type="InterPro" id="IPR016181">
    <property type="entry name" value="Acyl_CoA_acyltransferase"/>
</dbReference>
<dbReference type="Pfam" id="PF13420">
    <property type="entry name" value="Acetyltransf_4"/>
    <property type="match status" value="1"/>
</dbReference>
<protein>
    <submittedName>
        <fullName evidence="2">UDP-4-amino-4,6-dideoxy-beta-L-AltNAc o-acetyltransferase</fullName>
        <ecNumber evidence="2">2.3.1.202</ecNumber>
    </submittedName>
</protein>
<dbReference type="eggNOG" id="COG3980">
    <property type="taxonomic scope" value="Bacteria"/>
</dbReference>
<dbReference type="RefSeq" id="WP_012662020.1">
    <property type="nucleotide sequence ID" value="NC_012039.1"/>
</dbReference>
<accession>B9KDJ8</accession>
<dbReference type="PROSITE" id="PS51186">
    <property type="entry name" value="GNAT"/>
    <property type="match status" value="1"/>
</dbReference>
<dbReference type="Proteomes" id="UP000007727">
    <property type="component" value="Chromosome"/>
</dbReference>